<protein>
    <submittedName>
        <fullName evidence="1">Uncharacterized protein</fullName>
    </submittedName>
</protein>
<keyword evidence="2" id="KW-1185">Reference proteome</keyword>
<proteinExistence type="predicted"/>
<gene>
    <name evidence="1" type="ORF">RRG08_026306</name>
</gene>
<name>A0AAE1DCP0_9GAST</name>
<organism evidence="1 2">
    <name type="scientific">Elysia crispata</name>
    <name type="common">lettuce slug</name>
    <dbReference type="NCBI Taxonomy" id="231223"/>
    <lineage>
        <taxon>Eukaryota</taxon>
        <taxon>Metazoa</taxon>
        <taxon>Spiralia</taxon>
        <taxon>Lophotrochozoa</taxon>
        <taxon>Mollusca</taxon>
        <taxon>Gastropoda</taxon>
        <taxon>Heterobranchia</taxon>
        <taxon>Euthyneura</taxon>
        <taxon>Panpulmonata</taxon>
        <taxon>Sacoglossa</taxon>
        <taxon>Placobranchoidea</taxon>
        <taxon>Plakobranchidae</taxon>
        <taxon>Elysia</taxon>
    </lineage>
</organism>
<evidence type="ECO:0000313" key="1">
    <source>
        <dbReference type="EMBL" id="KAK3765839.1"/>
    </source>
</evidence>
<sequence length="161" mass="18556">MMRRKTNRGHSLEVLPDIHPFEADDISALTTANGTCTRLGSLRAGQLPCIQDHKGPWDTEEKTTSVPAIHYQDGRPYNRLAVRLFKEDPCKYYRNVYPWDPEQPRALIPHPVAYKGLGKPPVRQYFKLTPKRVTSEFLMPSYEVLRPDNTDALCHYYKNAV</sequence>
<dbReference type="Proteomes" id="UP001283361">
    <property type="component" value="Unassembled WGS sequence"/>
</dbReference>
<dbReference type="EMBL" id="JAWDGP010004277">
    <property type="protein sequence ID" value="KAK3765839.1"/>
    <property type="molecule type" value="Genomic_DNA"/>
</dbReference>
<reference evidence="1" key="1">
    <citation type="journal article" date="2023" name="G3 (Bethesda)">
        <title>A reference genome for the long-term kleptoplast-retaining sea slug Elysia crispata morphotype clarki.</title>
        <authorList>
            <person name="Eastman K.E."/>
            <person name="Pendleton A.L."/>
            <person name="Shaikh M.A."/>
            <person name="Suttiyut T."/>
            <person name="Ogas R."/>
            <person name="Tomko P."/>
            <person name="Gavelis G."/>
            <person name="Widhalm J.R."/>
            <person name="Wisecaver J.H."/>
        </authorList>
    </citation>
    <scope>NUCLEOTIDE SEQUENCE</scope>
    <source>
        <strain evidence="1">ECLA1</strain>
    </source>
</reference>
<accession>A0AAE1DCP0</accession>
<evidence type="ECO:0000313" key="2">
    <source>
        <dbReference type="Proteomes" id="UP001283361"/>
    </source>
</evidence>
<comment type="caution">
    <text evidence="1">The sequence shown here is derived from an EMBL/GenBank/DDBJ whole genome shotgun (WGS) entry which is preliminary data.</text>
</comment>
<dbReference type="AlphaFoldDB" id="A0AAE1DCP0"/>